<evidence type="ECO:0000313" key="3">
    <source>
        <dbReference type="Proteomes" id="UP000248395"/>
    </source>
</evidence>
<dbReference type="RefSeq" id="WP_059286669.1">
    <property type="nucleotide sequence ID" value="NZ_LNQU01000099.1"/>
</dbReference>
<dbReference type="Pfam" id="PF08808">
    <property type="entry name" value="RES"/>
    <property type="match status" value="1"/>
</dbReference>
<feature type="domain" description="RES" evidence="1">
    <location>
        <begin position="11"/>
        <end position="134"/>
    </location>
</feature>
<dbReference type="OrthoDB" id="9789501at2"/>
<dbReference type="Proteomes" id="UP000248395">
    <property type="component" value="Unassembled WGS sequence"/>
</dbReference>
<dbReference type="SMART" id="SM00953">
    <property type="entry name" value="RES"/>
    <property type="match status" value="1"/>
</dbReference>
<organism evidence="2 3">
    <name type="scientific">Aquitalea magnusonii</name>
    <dbReference type="NCBI Taxonomy" id="332411"/>
    <lineage>
        <taxon>Bacteria</taxon>
        <taxon>Pseudomonadati</taxon>
        <taxon>Pseudomonadota</taxon>
        <taxon>Betaproteobacteria</taxon>
        <taxon>Neisseriales</taxon>
        <taxon>Chromobacteriaceae</taxon>
        <taxon>Aquitalea</taxon>
    </lineage>
</organism>
<evidence type="ECO:0000313" key="2">
    <source>
        <dbReference type="EMBL" id="PXX51010.1"/>
    </source>
</evidence>
<gene>
    <name evidence="2" type="ORF">DFR38_10167</name>
</gene>
<proteinExistence type="predicted"/>
<name>A0A318JM18_9NEIS</name>
<accession>A0A318JM18</accession>
<dbReference type="AlphaFoldDB" id="A0A318JM18"/>
<evidence type="ECO:0000259" key="1">
    <source>
        <dbReference type="SMART" id="SM00953"/>
    </source>
</evidence>
<reference evidence="2 3" key="1">
    <citation type="submission" date="2018-05" db="EMBL/GenBank/DDBJ databases">
        <title>Genomic Encyclopedia of Type Strains, Phase IV (KMG-IV): sequencing the most valuable type-strain genomes for metagenomic binning, comparative biology and taxonomic classification.</title>
        <authorList>
            <person name="Goeker M."/>
        </authorList>
    </citation>
    <scope>NUCLEOTIDE SEQUENCE [LARGE SCALE GENOMIC DNA]</scope>
    <source>
        <strain evidence="2 3">DSM 25134</strain>
    </source>
</reference>
<protein>
    <submittedName>
        <fullName evidence="2">RES domain-containing protein</fullName>
    </submittedName>
</protein>
<sequence length="158" mass="17099">MIAWRISNYADLHGLGGLLVGGRWHSAGQPVVYLADHAASAMLEMLVHSELPSLPPGFQLLKVSIPEHCVMQLDETVLEADWRQHAELSQAMGDDWLASAPSAVLSVPSALVVDGCNYLLNPRHPDASFCKIVDIISAPLDPRLRSRHPPSTAPASHT</sequence>
<dbReference type="EMBL" id="QJKC01000001">
    <property type="protein sequence ID" value="PXX51010.1"/>
    <property type="molecule type" value="Genomic_DNA"/>
</dbReference>
<dbReference type="InterPro" id="IPR014914">
    <property type="entry name" value="RES_dom"/>
</dbReference>
<comment type="caution">
    <text evidence="2">The sequence shown here is derived from an EMBL/GenBank/DDBJ whole genome shotgun (WGS) entry which is preliminary data.</text>
</comment>
<keyword evidence="3" id="KW-1185">Reference proteome</keyword>